<name>A0A1Y6FF40_9HYPH</name>
<organism evidence="2 3">
    <name type="scientific">Devosia lucknowensis</name>
    <dbReference type="NCBI Taxonomy" id="1096929"/>
    <lineage>
        <taxon>Bacteria</taxon>
        <taxon>Pseudomonadati</taxon>
        <taxon>Pseudomonadota</taxon>
        <taxon>Alphaproteobacteria</taxon>
        <taxon>Hyphomicrobiales</taxon>
        <taxon>Devosiaceae</taxon>
        <taxon>Devosia</taxon>
    </lineage>
</organism>
<evidence type="ECO:0000313" key="2">
    <source>
        <dbReference type="EMBL" id="SMQ72201.1"/>
    </source>
</evidence>
<keyword evidence="3" id="KW-1185">Reference proteome</keyword>
<dbReference type="EMBL" id="FXWK01000001">
    <property type="protein sequence ID" value="SMQ72201.1"/>
    <property type="molecule type" value="Genomic_DNA"/>
</dbReference>
<evidence type="ECO:0000256" key="1">
    <source>
        <dbReference type="SAM" id="Phobius"/>
    </source>
</evidence>
<keyword evidence="1" id="KW-0812">Transmembrane</keyword>
<evidence type="ECO:0000313" key="3">
    <source>
        <dbReference type="Proteomes" id="UP000194474"/>
    </source>
</evidence>
<proteinExistence type="predicted"/>
<keyword evidence="1" id="KW-1133">Transmembrane helix</keyword>
<dbReference type="Proteomes" id="UP000194474">
    <property type="component" value="Unassembled WGS sequence"/>
</dbReference>
<sequence length="56" mass="5998">MNHSQLKPYEKSARATTAVWGDDVLNHQPRFAEVAVALLPASLILATATALLVALI</sequence>
<keyword evidence="1" id="KW-0472">Membrane</keyword>
<reference evidence="3" key="1">
    <citation type="submission" date="2017-04" db="EMBL/GenBank/DDBJ databases">
        <authorList>
            <person name="Varghese N."/>
            <person name="Submissions S."/>
        </authorList>
    </citation>
    <scope>NUCLEOTIDE SEQUENCE [LARGE SCALE GENOMIC DNA]</scope>
</reference>
<accession>A0A1Y6FF40</accession>
<dbReference type="AlphaFoldDB" id="A0A1Y6FF40"/>
<gene>
    <name evidence="2" type="ORF">SAMN06295905_2081</name>
</gene>
<feature type="transmembrane region" description="Helical" evidence="1">
    <location>
        <begin position="34"/>
        <end position="55"/>
    </location>
</feature>
<protein>
    <submittedName>
        <fullName evidence="2">Uncharacterized protein</fullName>
    </submittedName>
</protein>
<dbReference type="RefSeq" id="WP_170926425.1">
    <property type="nucleotide sequence ID" value="NZ_FXWK01000001.1"/>
</dbReference>